<dbReference type="Pfam" id="PF01344">
    <property type="entry name" value="Kelch_1"/>
    <property type="match status" value="1"/>
</dbReference>
<evidence type="ECO:0000313" key="3">
    <source>
        <dbReference type="EMBL" id="KAL0414954.1"/>
    </source>
</evidence>
<keyword evidence="2" id="KW-1133">Transmembrane helix</keyword>
<evidence type="ECO:0000256" key="2">
    <source>
        <dbReference type="SAM" id="Phobius"/>
    </source>
</evidence>
<feature type="compositionally biased region" description="Basic and acidic residues" evidence="1">
    <location>
        <begin position="384"/>
        <end position="399"/>
    </location>
</feature>
<dbReference type="PANTHER" id="PTHR46773:SF5">
    <property type="entry name" value="OS04G0487100 PROTEIN"/>
    <property type="match status" value="1"/>
</dbReference>
<dbReference type="InterPro" id="IPR006652">
    <property type="entry name" value="Kelch_1"/>
</dbReference>
<name>A0AAW2UCF2_9LAMI</name>
<feature type="compositionally biased region" description="Polar residues" evidence="1">
    <location>
        <begin position="93"/>
        <end position="103"/>
    </location>
</feature>
<dbReference type="InterPro" id="IPR053256">
    <property type="entry name" value="Kelch_repeat-containing"/>
</dbReference>
<keyword evidence="2" id="KW-0472">Membrane</keyword>
<dbReference type="AlphaFoldDB" id="A0AAW2UCF2"/>
<dbReference type="EMBL" id="JACGWN010000012">
    <property type="protein sequence ID" value="KAL0414954.1"/>
    <property type="molecule type" value="Genomic_DNA"/>
</dbReference>
<feature type="region of interest" description="Disordered" evidence="1">
    <location>
        <begin position="380"/>
        <end position="404"/>
    </location>
</feature>
<sequence>MGSRFPSHQLSNGLYVSGRPEQPKERTPTMSSVAMPYTGGDIKRSGELGKMFDIPLDGSKSRKSGPITGSTSRSGSFAGAASHSGPINPNAAARSSYSTSGPVSSMGVAGSASMKKSNSGPLNKHGEPIKRSSGPQSGGVTPVARQNSGPIPPVLPTTGLITSGPISSGPLNSSGAQERSLGLWTQAVTTLGQDDEYSFKRNLPKPILWAVILLFVMGFIAGGFILGAVHNAVLLVVVIVLFCIVAALFMWNSCWGRKAVIGYIARYPDSELRTAKNGQYVKVSGVVTCGNVPLKSSFQKVPRCVYTSTSLYEYRGWDPRQILPIAVSWGLRSSEKHAVDFYISDFQSGLRALVKAGYGARVTPYVDDSIAVDIDPVYKGRKHSERDGCGSEERERADDSSSIGGEGVTTGCQWSKCIFPATFEGIVLRTAVGKHKTTKFVLALVGLLGLFLIVDLLWASSSSSSSTWVLQKSNNIILPDPLLTPNKDKPKLDKKDISGRVLSATFADLPAPELKWEKMATAPVPRLDGAALQIKNLLYVFAGYGTIDYVHSHVDIYNFTDNTWGGRFDMPKEMAHSHLGMVTDGRYIYVVTGQYGPQCRGPTAHTFVLDTETKQWRSMPPLPVPRYAPATQLWRGRLHVMGGSKENRHTPALEHWSIAVKDGKVLEKEWRNEIPIPRGGPHRACVVFNDRLYVIGGQEGDFMAKPGSPIFKCSRRNEVVFADVYMLDDDMKWKVLPPMPKADSHIEFAWAIVNSSIIIAGGTTEKHPVTKKMILVGEIFQFDFNTLKWSVIGKLPYRVKTTLVGFWDGMMYFTSGQRDRGPDDPAPKKVIGEMWRAKITL</sequence>
<organism evidence="3">
    <name type="scientific">Sesamum latifolium</name>
    <dbReference type="NCBI Taxonomy" id="2727402"/>
    <lineage>
        <taxon>Eukaryota</taxon>
        <taxon>Viridiplantae</taxon>
        <taxon>Streptophyta</taxon>
        <taxon>Embryophyta</taxon>
        <taxon>Tracheophyta</taxon>
        <taxon>Spermatophyta</taxon>
        <taxon>Magnoliopsida</taxon>
        <taxon>eudicotyledons</taxon>
        <taxon>Gunneridae</taxon>
        <taxon>Pentapetalae</taxon>
        <taxon>asterids</taxon>
        <taxon>lamiids</taxon>
        <taxon>Lamiales</taxon>
        <taxon>Pedaliaceae</taxon>
        <taxon>Sesamum</taxon>
    </lineage>
</organism>
<dbReference type="InterPro" id="IPR015915">
    <property type="entry name" value="Kelch-typ_b-propeller"/>
</dbReference>
<feature type="compositionally biased region" description="Polar residues" evidence="1">
    <location>
        <begin position="133"/>
        <end position="149"/>
    </location>
</feature>
<gene>
    <name evidence="3" type="ORF">Slati_3327300</name>
</gene>
<dbReference type="PANTHER" id="PTHR46773">
    <property type="match status" value="1"/>
</dbReference>
<feature type="transmembrane region" description="Helical" evidence="2">
    <location>
        <begin position="232"/>
        <end position="251"/>
    </location>
</feature>
<reference evidence="3" key="2">
    <citation type="journal article" date="2024" name="Plant">
        <title>Genomic evolution and insights into agronomic trait innovations of Sesamum species.</title>
        <authorList>
            <person name="Miao H."/>
            <person name="Wang L."/>
            <person name="Qu L."/>
            <person name="Liu H."/>
            <person name="Sun Y."/>
            <person name="Le M."/>
            <person name="Wang Q."/>
            <person name="Wei S."/>
            <person name="Zheng Y."/>
            <person name="Lin W."/>
            <person name="Duan Y."/>
            <person name="Cao H."/>
            <person name="Xiong S."/>
            <person name="Wang X."/>
            <person name="Wei L."/>
            <person name="Li C."/>
            <person name="Ma Q."/>
            <person name="Ju M."/>
            <person name="Zhao R."/>
            <person name="Li G."/>
            <person name="Mu C."/>
            <person name="Tian Q."/>
            <person name="Mei H."/>
            <person name="Zhang T."/>
            <person name="Gao T."/>
            <person name="Zhang H."/>
        </authorList>
    </citation>
    <scope>NUCLEOTIDE SEQUENCE</scope>
    <source>
        <strain evidence="3">KEN1</strain>
    </source>
</reference>
<comment type="caution">
    <text evidence="3">The sequence shown here is derived from an EMBL/GenBank/DDBJ whole genome shotgun (WGS) entry which is preliminary data.</text>
</comment>
<feature type="region of interest" description="Disordered" evidence="1">
    <location>
        <begin position="1"/>
        <end position="151"/>
    </location>
</feature>
<reference evidence="3" key="1">
    <citation type="submission" date="2020-06" db="EMBL/GenBank/DDBJ databases">
        <authorList>
            <person name="Li T."/>
            <person name="Hu X."/>
            <person name="Zhang T."/>
            <person name="Song X."/>
            <person name="Zhang H."/>
            <person name="Dai N."/>
            <person name="Sheng W."/>
            <person name="Hou X."/>
            <person name="Wei L."/>
        </authorList>
    </citation>
    <scope>NUCLEOTIDE SEQUENCE</scope>
    <source>
        <strain evidence="3">KEN1</strain>
        <tissue evidence="3">Leaf</tissue>
    </source>
</reference>
<proteinExistence type="predicted"/>
<evidence type="ECO:0000256" key="1">
    <source>
        <dbReference type="SAM" id="MobiDB-lite"/>
    </source>
</evidence>
<feature type="transmembrane region" description="Helical" evidence="2">
    <location>
        <begin position="440"/>
        <end position="459"/>
    </location>
</feature>
<feature type="compositionally biased region" description="Polar residues" evidence="1">
    <location>
        <begin position="1"/>
        <end position="14"/>
    </location>
</feature>
<feature type="transmembrane region" description="Helical" evidence="2">
    <location>
        <begin position="207"/>
        <end position="226"/>
    </location>
</feature>
<feature type="compositionally biased region" description="Low complexity" evidence="1">
    <location>
        <begin position="69"/>
        <end position="85"/>
    </location>
</feature>
<protein>
    <submittedName>
        <fullName evidence="3">Kelch repeat-containing protein</fullName>
    </submittedName>
</protein>
<accession>A0AAW2UCF2</accession>
<dbReference type="SUPFAM" id="SSF117281">
    <property type="entry name" value="Kelch motif"/>
    <property type="match status" value="1"/>
</dbReference>
<keyword evidence="2" id="KW-0812">Transmembrane</keyword>
<dbReference type="Gene3D" id="2.120.10.80">
    <property type="entry name" value="Kelch-type beta propeller"/>
    <property type="match status" value="2"/>
</dbReference>